<comment type="caution">
    <text evidence="2">The sequence shown here is derived from an EMBL/GenBank/DDBJ whole genome shotgun (WGS) entry which is preliminary data.</text>
</comment>
<evidence type="ECO:0000313" key="2">
    <source>
        <dbReference type="EMBL" id="KRS14827.1"/>
    </source>
</evidence>
<dbReference type="EMBL" id="LAXJ01000002">
    <property type="protein sequence ID" value="KRS14827.1"/>
    <property type="molecule type" value="Genomic_DNA"/>
</dbReference>
<proteinExistence type="predicted"/>
<keyword evidence="3" id="KW-1185">Reference proteome</keyword>
<dbReference type="PROSITE" id="PS50943">
    <property type="entry name" value="HTH_CROC1"/>
    <property type="match status" value="1"/>
</dbReference>
<evidence type="ECO:0000259" key="1">
    <source>
        <dbReference type="PROSITE" id="PS50943"/>
    </source>
</evidence>
<dbReference type="PATRIC" id="fig|1641875.4.peg.1731"/>
<evidence type="ECO:0000313" key="3">
    <source>
        <dbReference type="Proteomes" id="UP000051295"/>
    </source>
</evidence>
<dbReference type="RefSeq" id="WP_057790142.1">
    <property type="nucleotide sequence ID" value="NZ_LAXJ01000002.1"/>
</dbReference>
<dbReference type="Proteomes" id="UP000051295">
    <property type="component" value="Unassembled WGS sequence"/>
</dbReference>
<dbReference type="CDD" id="cd00093">
    <property type="entry name" value="HTH_XRE"/>
    <property type="match status" value="1"/>
</dbReference>
<dbReference type="STRING" id="1641875.XM53_03150"/>
<dbReference type="GO" id="GO:0003677">
    <property type="term" value="F:DNA binding"/>
    <property type="evidence" value="ECO:0007669"/>
    <property type="project" value="InterPro"/>
</dbReference>
<sequence length="131" mass="14344">MTAETQTDWFDPDATTFGDRLAGAREAAGMTQKQLAQRLGVKLKTLQGWEDDISEPRANKLSTVSGLLNVSLRWLLMGEGDGPDAPADTEADADVTAMMTEIRALRTQIVGTAERLGRLEKTLRKALQDRV</sequence>
<organism evidence="2 3">
    <name type="scientific">Roseovarius atlanticus</name>
    <dbReference type="NCBI Taxonomy" id="1641875"/>
    <lineage>
        <taxon>Bacteria</taxon>
        <taxon>Pseudomonadati</taxon>
        <taxon>Pseudomonadota</taxon>
        <taxon>Alphaproteobacteria</taxon>
        <taxon>Rhodobacterales</taxon>
        <taxon>Roseobacteraceae</taxon>
        <taxon>Roseovarius</taxon>
    </lineage>
</organism>
<dbReference type="Gene3D" id="1.10.260.40">
    <property type="entry name" value="lambda repressor-like DNA-binding domains"/>
    <property type="match status" value="1"/>
</dbReference>
<accession>A0A0T5P118</accession>
<gene>
    <name evidence="2" type="ORF">XM53_03150</name>
</gene>
<dbReference type="InterPro" id="IPR001387">
    <property type="entry name" value="Cro/C1-type_HTH"/>
</dbReference>
<feature type="domain" description="HTH cro/C1-type" evidence="1">
    <location>
        <begin position="21"/>
        <end position="75"/>
    </location>
</feature>
<reference evidence="2 3" key="1">
    <citation type="submission" date="2015-04" db="EMBL/GenBank/DDBJ databases">
        <title>The draft genome sequence of Roseovarius sp.R12b.</title>
        <authorList>
            <person name="Li G."/>
            <person name="Lai Q."/>
            <person name="Shao Z."/>
            <person name="Yan P."/>
        </authorList>
    </citation>
    <scope>NUCLEOTIDE SEQUENCE [LARGE SCALE GENOMIC DNA]</scope>
    <source>
        <strain evidence="2 3">R12B</strain>
    </source>
</reference>
<dbReference type="AlphaFoldDB" id="A0A0T5P118"/>
<dbReference type="InterPro" id="IPR010982">
    <property type="entry name" value="Lambda_DNA-bd_dom_sf"/>
</dbReference>
<dbReference type="OrthoDB" id="5659783at2"/>
<dbReference type="Pfam" id="PF01381">
    <property type="entry name" value="HTH_3"/>
    <property type="match status" value="1"/>
</dbReference>
<dbReference type="SMART" id="SM00530">
    <property type="entry name" value="HTH_XRE"/>
    <property type="match status" value="1"/>
</dbReference>
<name>A0A0T5P118_9RHOB</name>
<dbReference type="SUPFAM" id="SSF47413">
    <property type="entry name" value="lambda repressor-like DNA-binding domains"/>
    <property type="match status" value="1"/>
</dbReference>
<protein>
    <submittedName>
        <fullName evidence="2">XRE family transcriptional regulator</fullName>
    </submittedName>
</protein>